<dbReference type="SUPFAM" id="SSF50800">
    <property type="entry name" value="PK beta-barrel domain-like"/>
    <property type="match status" value="1"/>
</dbReference>
<dbReference type="InterPro" id="IPR005302">
    <property type="entry name" value="MoCF_Sase_C"/>
</dbReference>
<organism evidence="2 3">
    <name type="scientific">Salinisphaera aquimarina</name>
    <dbReference type="NCBI Taxonomy" id="2094031"/>
    <lineage>
        <taxon>Bacteria</taxon>
        <taxon>Pseudomonadati</taxon>
        <taxon>Pseudomonadota</taxon>
        <taxon>Gammaproteobacteria</taxon>
        <taxon>Salinisphaerales</taxon>
        <taxon>Salinisphaeraceae</taxon>
        <taxon>Salinisphaera</taxon>
    </lineage>
</organism>
<name>A0ABV7EMJ7_9GAMM</name>
<evidence type="ECO:0000313" key="3">
    <source>
        <dbReference type="Proteomes" id="UP001595462"/>
    </source>
</evidence>
<reference evidence="3" key="1">
    <citation type="journal article" date="2019" name="Int. J. Syst. Evol. Microbiol.">
        <title>The Global Catalogue of Microorganisms (GCM) 10K type strain sequencing project: providing services to taxonomists for standard genome sequencing and annotation.</title>
        <authorList>
            <consortium name="The Broad Institute Genomics Platform"/>
            <consortium name="The Broad Institute Genome Sequencing Center for Infectious Disease"/>
            <person name="Wu L."/>
            <person name="Ma J."/>
        </authorList>
    </citation>
    <scope>NUCLEOTIDE SEQUENCE [LARGE SCALE GENOMIC DNA]</scope>
    <source>
        <strain evidence="3">KCTC 52640</strain>
    </source>
</reference>
<proteinExistence type="predicted"/>
<sequence>MPTLSAIYRYPIKSTAGEALATAIVTDEGLLRDRRFMVVTPDGSFVTARRHPALQRVTARFDGEYLYLVCDDQPAITQARQAFGEQPFETGVWADDFPALTTTFALDAWFSRIVGEPVHLLWLGERSARYRESIGTRVSFADGYPLLLTNTASLADVNARTDGSHVMAQFRPNVVVDGPGAFAEDEWRRIRIGDVIFRVAKPCARCVMITVDPERGERRDDGEPLRTLTRYRKRGKDILFGQNLIAENSGSLTLGDTVEVLE</sequence>
<feature type="domain" description="MOSC" evidence="1">
    <location>
        <begin position="115"/>
        <end position="261"/>
    </location>
</feature>
<dbReference type="Proteomes" id="UP001595462">
    <property type="component" value="Unassembled WGS sequence"/>
</dbReference>
<gene>
    <name evidence="2" type="ORF">ACFOSU_04160</name>
</gene>
<dbReference type="SUPFAM" id="SSF141673">
    <property type="entry name" value="MOSC N-terminal domain-like"/>
    <property type="match status" value="1"/>
</dbReference>
<dbReference type="Pfam" id="PF03476">
    <property type="entry name" value="MOSC_N"/>
    <property type="match status" value="1"/>
</dbReference>
<accession>A0ABV7EMJ7</accession>
<comment type="caution">
    <text evidence="2">The sequence shown here is derived from an EMBL/GenBank/DDBJ whole genome shotgun (WGS) entry which is preliminary data.</text>
</comment>
<evidence type="ECO:0000313" key="2">
    <source>
        <dbReference type="EMBL" id="MFC3103078.1"/>
    </source>
</evidence>
<dbReference type="PROSITE" id="PS51340">
    <property type="entry name" value="MOSC"/>
    <property type="match status" value="1"/>
</dbReference>
<dbReference type="InterPro" id="IPR011037">
    <property type="entry name" value="Pyrv_Knase-like_insert_dom_sf"/>
</dbReference>
<dbReference type="InterPro" id="IPR005303">
    <property type="entry name" value="MOCOS_middle"/>
</dbReference>
<dbReference type="EMBL" id="JBHRSS010000003">
    <property type="protein sequence ID" value="MFC3103078.1"/>
    <property type="molecule type" value="Genomic_DNA"/>
</dbReference>
<dbReference type="RefSeq" id="WP_380686757.1">
    <property type="nucleotide sequence ID" value="NZ_JBHRSS010000003.1"/>
</dbReference>
<dbReference type="PANTHER" id="PTHR14237:SF19">
    <property type="entry name" value="MITOCHONDRIAL AMIDOXIME REDUCING COMPONENT 1"/>
    <property type="match status" value="1"/>
</dbReference>
<evidence type="ECO:0000259" key="1">
    <source>
        <dbReference type="PROSITE" id="PS51340"/>
    </source>
</evidence>
<dbReference type="Pfam" id="PF03473">
    <property type="entry name" value="MOSC"/>
    <property type="match status" value="1"/>
</dbReference>
<protein>
    <submittedName>
        <fullName evidence="2">MOSC domain-containing protein</fullName>
    </submittedName>
</protein>
<keyword evidence="3" id="KW-1185">Reference proteome</keyword>
<dbReference type="PANTHER" id="PTHR14237">
    <property type="entry name" value="MOLYBDOPTERIN COFACTOR SULFURASE MOSC"/>
    <property type="match status" value="1"/>
</dbReference>